<reference evidence="4" key="1">
    <citation type="submission" date="2017-04" db="EMBL/GenBank/DDBJ databases">
        <title>Plasmodium gonderi genome.</title>
        <authorList>
            <person name="Arisue N."/>
            <person name="Honma H."/>
            <person name="Kawai S."/>
            <person name="Tougan T."/>
            <person name="Tanabe K."/>
            <person name="Horii T."/>
        </authorList>
    </citation>
    <scope>NUCLEOTIDE SEQUENCE [LARGE SCALE GENOMIC DNA]</scope>
    <source>
        <strain evidence="4">ATCC 30045</strain>
    </source>
</reference>
<feature type="transmembrane region" description="Helical" evidence="2">
    <location>
        <begin position="187"/>
        <end position="207"/>
    </location>
</feature>
<comment type="caution">
    <text evidence="3">The sequence shown here is derived from an EMBL/GenBank/DDBJ whole genome shotgun (WGS) entry which is preliminary data.</text>
</comment>
<protein>
    <submittedName>
        <fullName evidence="3">Variable surface protein</fullName>
    </submittedName>
</protein>
<keyword evidence="2" id="KW-0812">Transmembrane</keyword>
<evidence type="ECO:0000256" key="1">
    <source>
        <dbReference type="SAM" id="Coils"/>
    </source>
</evidence>
<keyword evidence="4" id="KW-1185">Reference proteome</keyword>
<feature type="coiled-coil region" evidence="1">
    <location>
        <begin position="154"/>
        <end position="181"/>
    </location>
</feature>
<organism evidence="3 4">
    <name type="scientific">Plasmodium gonderi</name>
    <dbReference type="NCBI Taxonomy" id="77519"/>
    <lineage>
        <taxon>Eukaryota</taxon>
        <taxon>Sar</taxon>
        <taxon>Alveolata</taxon>
        <taxon>Apicomplexa</taxon>
        <taxon>Aconoidasida</taxon>
        <taxon>Haemosporida</taxon>
        <taxon>Plasmodiidae</taxon>
        <taxon>Plasmodium</taxon>
        <taxon>Plasmodium (Plasmodium)</taxon>
    </lineage>
</organism>
<keyword evidence="2" id="KW-1133">Transmembrane helix</keyword>
<dbReference type="GeneID" id="39745383"/>
<dbReference type="EMBL" id="BDQF01000455">
    <property type="protein sequence ID" value="GAW84575.1"/>
    <property type="molecule type" value="Genomic_DNA"/>
</dbReference>
<keyword evidence="2" id="KW-0472">Membrane</keyword>
<accession>A0A1Y1JSZ5</accession>
<sequence>MLEIEHGNIISISKCEKLLDESIIGDTCLDVYDSSPTEGQPEIEKFYRENYCTIFSYLKKINYHRNEYNISIEAALIYLYYWIYIKHTNHARTYKIYDVFKAFLNGYEALYKTEEYKAYINKVISNHQLKKLESIFDVYICLNKKMDDEEKRYCDTLKNIIDQYNTEIESKRSKMESTNIQAYNRSYNAASIIITVVIMMFSSYGSCIRRRINNIRKIWIHKDKEWNILQSPESFDSNSWNYNYNVI</sequence>
<dbReference type="RefSeq" id="XP_028547164.1">
    <property type="nucleotide sequence ID" value="XM_028691363.1"/>
</dbReference>
<dbReference type="Proteomes" id="UP000195521">
    <property type="component" value="Unassembled WGS sequence"/>
</dbReference>
<proteinExistence type="predicted"/>
<keyword evidence="1" id="KW-0175">Coiled coil</keyword>
<evidence type="ECO:0000256" key="2">
    <source>
        <dbReference type="SAM" id="Phobius"/>
    </source>
</evidence>
<name>A0A1Y1JSZ5_PLAGO</name>
<gene>
    <name evidence="3" type="ORF">PGO_003770</name>
</gene>
<evidence type="ECO:0000313" key="4">
    <source>
        <dbReference type="Proteomes" id="UP000195521"/>
    </source>
</evidence>
<evidence type="ECO:0000313" key="3">
    <source>
        <dbReference type="EMBL" id="GAW84575.1"/>
    </source>
</evidence>
<dbReference type="AlphaFoldDB" id="A0A1Y1JSZ5"/>